<name>A0AAV4ZU61_9HYPH</name>
<evidence type="ECO:0000313" key="2">
    <source>
        <dbReference type="EMBL" id="GJD92105.1"/>
    </source>
</evidence>
<proteinExistence type="predicted"/>
<dbReference type="Gene3D" id="3.90.550.10">
    <property type="entry name" value="Spore Coat Polysaccharide Biosynthesis Protein SpsA, Chain A"/>
    <property type="match status" value="1"/>
</dbReference>
<dbReference type="CDD" id="cd04186">
    <property type="entry name" value="GT_2_like_c"/>
    <property type="match status" value="1"/>
</dbReference>
<evidence type="ECO:0000259" key="1">
    <source>
        <dbReference type="Pfam" id="PF00535"/>
    </source>
</evidence>
<sequence>MPPSEGVPAQADGVAGLSGAGRAVPFRLEPAADAPPGCPFELRLVLPGGLAGWIVLSYRSDPAARPERPILRALAGDGTAQDFVLPGGARAHWLGLIPPGTAGIRLAVPPGFRLDRVGRRSDAGLLLQALRRRPFRAVAALYERARGDARRYRDTLRGACAVTPLADYAAWAPLRAEAAPVPAATVSVRVLIALRAGQAAALARTLASLAAQTHAAWTAQVLVVGAAGTPLGTDPRVAFAPWRADQPLAESVGAATALCLLEPGDVLPSDALASLAAALGPANLVYADEVGADGRPRLKPDWSPDFALAAGYLGRPWLAAPARLGDALGAPLGDPADLALRLDVAVAAGAGDVRHLPRVLARTEARLADGTPRRAVLLRYLRAAGSPATVALRDGVADLVWPLPEPAPLASIVIPSRDRPDLIGEVCRGVLHATAYPAIELIVVDNGSTDPAVLAHYGALRADRRVTILSDPEPFNFSRLVNRGVAAATGSVVVLLNNDIAVLEPGWLDALVRQACRPEVGAVGAKLLYGDGRLQHGGVVVGLGGRAGHILRRRPGDVPGHLGQMRVAREVAAVTAACLAVRRDLYARVGGFDAETFPVDFNDVDFCLRLREQGLRNIWTPAARLAHLESVSRGPSIGPARARFEAEAARFAERWRAVIRHDPYYHPRLTLTTFGEELE</sequence>
<reference evidence="2" key="1">
    <citation type="journal article" date="2016" name="Front. Microbiol.">
        <title>Genome Sequence of the Piezophilic, Mesophilic Sulfate-Reducing Bacterium Desulfovibrio indicus J2T.</title>
        <authorList>
            <person name="Cao J."/>
            <person name="Maignien L."/>
            <person name="Shao Z."/>
            <person name="Alain K."/>
            <person name="Jebbar M."/>
        </authorList>
    </citation>
    <scope>NUCLEOTIDE SEQUENCE</scope>
    <source>
        <strain evidence="2">DSM 16372</strain>
    </source>
</reference>
<dbReference type="PANTHER" id="PTHR43179">
    <property type="entry name" value="RHAMNOSYLTRANSFERASE WBBL"/>
    <property type="match status" value="1"/>
</dbReference>
<dbReference type="AlphaFoldDB" id="A0AAV4ZU61"/>
<accession>A0AAV4ZU61</accession>
<dbReference type="InterPro" id="IPR029044">
    <property type="entry name" value="Nucleotide-diphossugar_trans"/>
</dbReference>
<protein>
    <recommendedName>
        <fullName evidence="1">Glycosyltransferase 2-like domain-containing protein</fullName>
    </recommendedName>
</protein>
<reference evidence="2" key="2">
    <citation type="submission" date="2021-08" db="EMBL/GenBank/DDBJ databases">
        <authorList>
            <person name="Tani A."/>
            <person name="Ola A."/>
            <person name="Ogura Y."/>
            <person name="Katsura K."/>
            <person name="Hayashi T."/>
        </authorList>
    </citation>
    <scope>NUCLEOTIDE SEQUENCE</scope>
    <source>
        <strain evidence="2">DSM 16372</strain>
    </source>
</reference>
<dbReference type="SUPFAM" id="SSF53448">
    <property type="entry name" value="Nucleotide-diphospho-sugar transferases"/>
    <property type="match status" value="1"/>
</dbReference>
<gene>
    <name evidence="2" type="ORF">BHAOGJBA_5658</name>
</gene>
<dbReference type="RefSeq" id="WP_308445287.1">
    <property type="nucleotide sequence ID" value="NZ_BPQO01000037.1"/>
</dbReference>
<organism evidence="2 3">
    <name type="scientific">Methylobacterium hispanicum</name>
    <dbReference type="NCBI Taxonomy" id="270350"/>
    <lineage>
        <taxon>Bacteria</taxon>
        <taxon>Pseudomonadati</taxon>
        <taxon>Pseudomonadota</taxon>
        <taxon>Alphaproteobacteria</taxon>
        <taxon>Hyphomicrobiales</taxon>
        <taxon>Methylobacteriaceae</taxon>
        <taxon>Methylobacterium</taxon>
    </lineage>
</organism>
<dbReference type="Pfam" id="PF00535">
    <property type="entry name" value="Glycos_transf_2"/>
    <property type="match status" value="1"/>
</dbReference>
<comment type="caution">
    <text evidence="2">The sequence shown here is derived from an EMBL/GenBank/DDBJ whole genome shotgun (WGS) entry which is preliminary data.</text>
</comment>
<keyword evidence="3" id="KW-1185">Reference proteome</keyword>
<dbReference type="EMBL" id="BPQO01000037">
    <property type="protein sequence ID" value="GJD92105.1"/>
    <property type="molecule type" value="Genomic_DNA"/>
</dbReference>
<evidence type="ECO:0000313" key="3">
    <source>
        <dbReference type="Proteomes" id="UP001055247"/>
    </source>
</evidence>
<dbReference type="PANTHER" id="PTHR43179:SF7">
    <property type="entry name" value="RHAMNOSYLTRANSFERASE WBBL"/>
    <property type="match status" value="1"/>
</dbReference>
<dbReference type="Proteomes" id="UP001055247">
    <property type="component" value="Unassembled WGS sequence"/>
</dbReference>
<dbReference type="InterPro" id="IPR001173">
    <property type="entry name" value="Glyco_trans_2-like"/>
</dbReference>
<feature type="domain" description="Glycosyltransferase 2-like" evidence="1">
    <location>
        <begin position="411"/>
        <end position="532"/>
    </location>
</feature>